<evidence type="ECO:0000313" key="2">
    <source>
        <dbReference type="Proteomes" id="UP000252519"/>
    </source>
</evidence>
<protein>
    <submittedName>
        <fullName evidence="1">Uncharacterized protein</fullName>
    </submittedName>
</protein>
<evidence type="ECO:0000313" key="1">
    <source>
        <dbReference type="EMBL" id="RCN24570.1"/>
    </source>
</evidence>
<sequence>MFDTSLGFVHLLRSLLSHSHITIPEFAAPYLQYLTKSIVSQMASRSYKDIGQFVSSLSHGSFINLFCKVVRALCAFLLGQEKNCNYFKLVFFLLFLLYILSL</sequence>
<keyword evidence="2" id="KW-1185">Reference proteome</keyword>
<proteinExistence type="predicted"/>
<dbReference type="Proteomes" id="UP000252519">
    <property type="component" value="Unassembled WGS sequence"/>
</dbReference>
<organism evidence="1 2">
    <name type="scientific">Ancylostoma caninum</name>
    <name type="common">Dog hookworm</name>
    <dbReference type="NCBI Taxonomy" id="29170"/>
    <lineage>
        <taxon>Eukaryota</taxon>
        <taxon>Metazoa</taxon>
        <taxon>Ecdysozoa</taxon>
        <taxon>Nematoda</taxon>
        <taxon>Chromadorea</taxon>
        <taxon>Rhabditida</taxon>
        <taxon>Rhabditina</taxon>
        <taxon>Rhabditomorpha</taxon>
        <taxon>Strongyloidea</taxon>
        <taxon>Ancylostomatidae</taxon>
        <taxon>Ancylostomatinae</taxon>
        <taxon>Ancylostoma</taxon>
    </lineage>
</organism>
<accession>A0A368F0P8</accession>
<reference evidence="1 2" key="1">
    <citation type="submission" date="2014-10" db="EMBL/GenBank/DDBJ databases">
        <title>Draft genome of the hookworm Ancylostoma caninum.</title>
        <authorList>
            <person name="Mitreva M."/>
        </authorList>
    </citation>
    <scope>NUCLEOTIDE SEQUENCE [LARGE SCALE GENOMIC DNA]</scope>
    <source>
        <strain evidence="1 2">Baltimore</strain>
    </source>
</reference>
<dbReference type="EMBL" id="JOJR01018630">
    <property type="protein sequence ID" value="RCN24570.1"/>
    <property type="molecule type" value="Genomic_DNA"/>
</dbReference>
<gene>
    <name evidence="1" type="ORF">ANCCAN_29732</name>
</gene>
<dbReference type="STRING" id="29170.A0A368F0P8"/>
<comment type="caution">
    <text evidence="1">The sequence shown here is derived from an EMBL/GenBank/DDBJ whole genome shotgun (WGS) entry which is preliminary data.</text>
</comment>
<name>A0A368F0P8_ANCCA</name>
<dbReference type="AlphaFoldDB" id="A0A368F0P8"/>